<keyword evidence="2" id="KW-0255">Endonuclease</keyword>
<dbReference type="EMBL" id="JAGFBR010000004">
    <property type="protein sequence ID" value="KAH0467815.1"/>
    <property type="molecule type" value="Genomic_DNA"/>
</dbReference>
<evidence type="ECO:0000313" key="5">
    <source>
        <dbReference type="EMBL" id="KAH0467815.1"/>
    </source>
</evidence>
<proteinExistence type="predicted"/>
<keyword evidence="6" id="KW-1185">Reference proteome</keyword>
<dbReference type="Proteomes" id="UP000775213">
    <property type="component" value="Unassembled WGS sequence"/>
</dbReference>
<keyword evidence="1" id="KW-0540">Nuclease</keyword>
<accession>A0AAV7HI59</accession>
<dbReference type="InterPro" id="IPR016071">
    <property type="entry name" value="Staphylococal_nuclease_OB-fold"/>
</dbReference>
<evidence type="ECO:0000256" key="2">
    <source>
        <dbReference type="ARBA" id="ARBA00022759"/>
    </source>
</evidence>
<evidence type="ECO:0000256" key="3">
    <source>
        <dbReference type="ARBA" id="ARBA00022801"/>
    </source>
</evidence>
<evidence type="ECO:0000313" key="6">
    <source>
        <dbReference type="Proteomes" id="UP000775213"/>
    </source>
</evidence>
<keyword evidence="3" id="KW-0378">Hydrolase</keyword>
<dbReference type="InterPro" id="IPR035437">
    <property type="entry name" value="SNase_OB-fold_sf"/>
</dbReference>
<sequence>MGNALRVLCRYCQRPTTADEPQVLAFYGLPYAPQTIEEDVKVTTIWPEVITPPWPEGVQFELLTLPVDKRAIGDGDGFTAYVNITEPRELKHMPQNVIDAIIMKENARDAKYFKLEKLIKKSVIASGYRFLKLPNQQKVLAHKYRIRLRLIMIITMKMSVQNNRGVDAPEIGMVYGDEATHVLVKMIQGKCLKIHVYNKDIYGRSVGDVYYNDIFIQEQLLKRGCVWHYVAYDRRPEFAKWQKEARDARRGLWLYQILRGKIIPIHLNTEEKPLFCSQILIQ</sequence>
<dbReference type="PANTHER" id="PTHR12302">
    <property type="entry name" value="EBNA2 BINDING PROTEIN P100"/>
    <property type="match status" value="1"/>
</dbReference>
<protein>
    <recommendedName>
        <fullName evidence="4">TNase-like domain-containing protein</fullName>
    </recommendedName>
</protein>
<reference evidence="5 6" key="1">
    <citation type="journal article" date="2021" name="Hortic Res">
        <title>Chromosome-scale assembly of the Dendrobium chrysotoxum genome enhances the understanding of orchid evolution.</title>
        <authorList>
            <person name="Zhang Y."/>
            <person name="Zhang G.Q."/>
            <person name="Zhang D."/>
            <person name="Liu X.D."/>
            <person name="Xu X.Y."/>
            <person name="Sun W.H."/>
            <person name="Yu X."/>
            <person name="Zhu X."/>
            <person name="Wang Z.W."/>
            <person name="Zhao X."/>
            <person name="Zhong W.Y."/>
            <person name="Chen H."/>
            <person name="Yin W.L."/>
            <person name="Huang T."/>
            <person name="Niu S.C."/>
            <person name="Liu Z.J."/>
        </authorList>
    </citation>
    <scope>NUCLEOTIDE SEQUENCE [LARGE SCALE GENOMIC DNA]</scope>
    <source>
        <strain evidence="5">Lindl</strain>
    </source>
</reference>
<dbReference type="SUPFAM" id="SSF50199">
    <property type="entry name" value="Staphylococcal nuclease"/>
    <property type="match status" value="1"/>
</dbReference>
<organism evidence="5 6">
    <name type="scientific">Dendrobium chrysotoxum</name>
    <name type="common">Orchid</name>
    <dbReference type="NCBI Taxonomy" id="161865"/>
    <lineage>
        <taxon>Eukaryota</taxon>
        <taxon>Viridiplantae</taxon>
        <taxon>Streptophyta</taxon>
        <taxon>Embryophyta</taxon>
        <taxon>Tracheophyta</taxon>
        <taxon>Spermatophyta</taxon>
        <taxon>Magnoliopsida</taxon>
        <taxon>Liliopsida</taxon>
        <taxon>Asparagales</taxon>
        <taxon>Orchidaceae</taxon>
        <taxon>Epidendroideae</taxon>
        <taxon>Malaxideae</taxon>
        <taxon>Dendrobiinae</taxon>
        <taxon>Dendrobium</taxon>
    </lineage>
</organism>
<dbReference type="GO" id="GO:0016787">
    <property type="term" value="F:hydrolase activity"/>
    <property type="evidence" value="ECO:0007669"/>
    <property type="project" value="UniProtKB-KW"/>
</dbReference>
<dbReference type="AlphaFoldDB" id="A0AAV7HI59"/>
<dbReference type="GO" id="GO:0005737">
    <property type="term" value="C:cytoplasm"/>
    <property type="evidence" value="ECO:0007669"/>
    <property type="project" value="TreeGrafter"/>
</dbReference>
<comment type="caution">
    <text evidence="5">The sequence shown here is derived from an EMBL/GenBank/DDBJ whole genome shotgun (WGS) entry which is preliminary data.</text>
</comment>
<dbReference type="GO" id="GO:0004519">
    <property type="term" value="F:endonuclease activity"/>
    <property type="evidence" value="ECO:0007669"/>
    <property type="project" value="UniProtKB-KW"/>
</dbReference>
<dbReference type="Gene3D" id="2.40.50.90">
    <property type="match status" value="1"/>
</dbReference>
<name>A0AAV7HI59_DENCH</name>
<dbReference type="SMART" id="SM00318">
    <property type="entry name" value="SNc"/>
    <property type="match status" value="1"/>
</dbReference>
<dbReference type="PROSITE" id="PS50830">
    <property type="entry name" value="TNASE_3"/>
    <property type="match status" value="1"/>
</dbReference>
<dbReference type="PANTHER" id="PTHR12302:SF3">
    <property type="entry name" value="SERINE_THREONINE-PROTEIN KINASE 31"/>
    <property type="match status" value="1"/>
</dbReference>
<dbReference type="Pfam" id="PF00565">
    <property type="entry name" value="SNase"/>
    <property type="match status" value="1"/>
</dbReference>
<evidence type="ECO:0000256" key="1">
    <source>
        <dbReference type="ARBA" id="ARBA00022722"/>
    </source>
</evidence>
<feature type="domain" description="TNase-like" evidence="4">
    <location>
        <begin position="165"/>
        <end position="255"/>
    </location>
</feature>
<gene>
    <name evidence="5" type="ORF">IEQ34_002848</name>
</gene>
<evidence type="ECO:0000259" key="4">
    <source>
        <dbReference type="PROSITE" id="PS50830"/>
    </source>
</evidence>